<proteinExistence type="predicted"/>
<reference evidence="2 3" key="1">
    <citation type="submission" date="2016-07" db="EMBL/GenBank/DDBJ databases">
        <title>Multiple horizontal gene transfer events from other fungi enriched the ability of initially mycotrophic Trichoderma (Ascomycota) to feed on dead plant biomass.</title>
        <authorList>
            <consortium name="DOE Joint Genome Institute"/>
            <person name="Aerts A."/>
            <person name="Atanasova L."/>
            <person name="Chenthamara K."/>
            <person name="Zhang J."/>
            <person name="Grujic M."/>
            <person name="Henrissat B."/>
            <person name="Kuo A."/>
            <person name="Salamov A."/>
            <person name="Lipzen A."/>
            <person name="Labutti K."/>
            <person name="Barry K."/>
            <person name="Miao Y."/>
            <person name="Rahimi M.J."/>
            <person name="Shen Q."/>
            <person name="Grigoriev I.V."/>
            <person name="Kubicek C.P."/>
            <person name="Druzhinina I.S."/>
        </authorList>
    </citation>
    <scope>NUCLEOTIDE SEQUENCE [LARGE SCALE GENOMIC DNA]</scope>
    <source>
        <strain evidence="2 3">ATCC 18648</strain>
    </source>
</reference>
<accession>A0A2T4C3R2</accession>
<dbReference type="Proteomes" id="UP000240760">
    <property type="component" value="Unassembled WGS sequence"/>
</dbReference>
<organism evidence="2 3">
    <name type="scientific">Trichoderma longibrachiatum ATCC 18648</name>
    <dbReference type="NCBI Taxonomy" id="983965"/>
    <lineage>
        <taxon>Eukaryota</taxon>
        <taxon>Fungi</taxon>
        <taxon>Dikarya</taxon>
        <taxon>Ascomycota</taxon>
        <taxon>Pezizomycotina</taxon>
        <taxon>Sordariomycetes</taxon>
        <taxon>Hypocreomycetidae</taxon>
        <taxon>Hypocreales</taxon>
        <taxon>Hypocreaceae</taxon>
        <taxon>Trichoderma</taxon>
    </lineage>
</organism>
<feature type="non-terminal residue" evidence="2">
    <location>
        <position position="1"/>
    </location>
</feature>
<feature type="compositionally biased region" description="Basic residues" evidence="1">
    <location>
        <begin position="69"/>
        <end position="87"/>
    </location>
</feature>
<feature type="region of interest" description="Disordered" evidence="1">
    <location>
        <begin position="43"/>
        <end position="87"/>
    </location>
</feature>
<feature type="compositionally biased region" description="Low complexity" evidence="1">
    <location>
        <begin position="46"/>
        <end position="63"/>
    </location>
</feature>
<keyword evidence="3" id="KW-1185">Reference proteome</keyword>
<dbReference type="AlphaFoldDB" id="A0A2T4C3R2"/>
<gene>
    <name evidence="2" type="ORF">M440DRAFT_1333493</name>
</gene>
<evidence type="ECO:0000313" key="3">
    <source>
        <dbReference type="Proteomes" id="UP000240760"/>
    </source>
</evidence>
<evidence type="ECO:0000313" key="2">
    <source>
        <dbReference type="EMBL" id="PTB76207.1"/>
    </source>
</evidence>
<sequence length="87" mass="10075">SLHALQDDMRWWLTASDHQVKMVLLSKFDHRLQQIIIERWEEDTQTRPGATTTRRAAASGAVRPVLRHEKARRRGSSGRRLHRAIGP</sequence>
<dbReference type="OrthoDB" id="76567at2759"/>
<name>A0A2T4C3R2_TRILO</name>
<evidence type="ECO:0000256" key="1">
    <source>
        <dbReference type="SAM" id="MobiDB-lite"/>
    </source>
</evidence>
<protein>
    <submittedName>
        <fullName evidence="2">Uncharacterized protein</fullName>
    </submittedName>
</protein>
<dbReference type="EMBL" id="KZ679132">
    <property type="protein sequence ID" value="PTB76207.1"/>
    <property type="molecule type" value="Genomic_DNA"/>
</dbReference>